<name>I2Q0Q8_9BACT</name>
<dbReference type="Gene3D" id="3.40.710.10">
    <property type="entry name" value="DD-peptidase/beta-lactamase superfamily"/>
    <property type="match status" value="1"/>
</dbReference>
<evidence type="ECO:0000256" key="8">
    <source>
        <dbReference type="PIRSR" id="PIRSR618044-2"/>
    </source>
</evidence>
<evidence type="ECO:0000256" key="2">
    <source>
        <dbReference type="ARBA" id="ARBA00022729"/>
    </source>
</evidence>
<keyword evidence="5" id="KW-0573">Peptidoglycan synthesis</keyword>
<proteinExistence type="inferred from homology"/>
<keyword evidence="4" id="KW-0133">Cell shape</keyword>
<dbReference type="PANTHER" id="PTHR21581:SF6">
    <property type="entry name" value="TRAFFICKING PROTEIN PARTICLE COMPLEX SUBUNIT 12"/>
    <property type="match status" value="1"/>
</dbReference>
<comment type="similarity">
    <text evidence="1 9">Belongs to the peptidase S11 family.</text>
</comment>
<dbReference type="InterPro" id="IPR018044">
    <property type="entry name" value="Peptidase_S11"/>
</dbReference>
<dbReference type="OrthoDB" id="9795979at2"/>
<evidence type="ECO:0000256" key="9">
    <source>
        <dbReference type="RuleBase" id="RU004016"/>
    </source>
</evidence>
<dbReference type="SUPFAM" id="SSF56601">
    <property type="entry name" value="beta-lactamase/transpeptidase-like"/>
    <property type="match status" value="1"/>
</dbReference>
<keyword evidence="13" id="KW-0645">Protease</keyword>
<feature type="signal peptide" evidence="11">
    <location>
        <begin position="1"/>
        <end position="21"/>
    </location>
</feature>
<sequence length="366" mass="39199">MRRVIFLLMILCLIGPKTAFSARQSGRLPVKAAMVTEYGSGRVLFTQDPDKRIAPASVTKVMTMYLVFDALAAGRASLSDKVKVSRRADATGGSTMNLRAGEVVTLDELMRGMAVASGNDAAVAIAEHFGGVPRWVEMMNEKARELGMTNTTFKTPNGLPAPGQLTTARDLMKLATNYLRRYPQALRYHSTTEINHCGAVHGNTNRLLGVCEGVDGIKTGYVGSSGYNIIATAKRGDTRIIAVVLGGRTKQARNNSTTRVLDASFSGTIGSMMAAADSASPDDDAPVRISHRHARKGHHMKALRVAEAERHAKIGAHRGASARLEAHESAIKPSRHGKTKSGKATKTHSASRTHSKHHKKAGASGR</sequence>
<evidence type="ECO:0000313" key="13">
    <source>
        <dbReference type="EMBL" id="EIG53364.1"/>
    </source>
</evidence>
<feature type="domain" description="Peptidase S11 D-alanyl-D-alanine carboxypeptidase A N-terminal" evidence="12">
    <location>
        <begin position="27"/>
        <end position="248"/>
    </location>
</feature>
<keyword evidence="6" id="KW-0961">Cell wall biogenesis/degradation</keyword>
<keyword evidence="2 11" id="KW-0732">Signal</keyword>
<feature type="active site" evidence="7">
    <location>
        <position position="117"/>
    </location>
</feature>
<evidence type="ECO:0000256" key="5">
    <source>
        <dbReference type="ARBA" id="ARBA00022984"/>
    </source>
</evidence>
<organism evidence="13">
    <name type="scientific">Desulfovibrio sp. U5L</name>
    <dbReference type="NCBI Taxonomy" id="596152"/>
    <lineage>
        <taxon>Bacteria</taxon>
        <taxon>Pseudomonadati</taxon>
        <taxon>Thermodesulfobacteriota</taxon>
        <taxon>Desulfovibrionia</taxon>
        <taxon>Desulfovibrionales</taxon>
        <taxon>Desulfovibrionaceae</taxon>
        <taxon>Desulfovibrio</taxon>
    </lineage>
</organism>
<dbReference type="InterPro" id="IPR012338">
    <property type="entry name" value="Beta-lactam/transpept-like"/>
</dbReference>
<gene>
    <name evidence="13" type="ORF">DesU5LDRAFT_1684</name>
</gene>
<protein>
    <submittedName>
        <fullName evidence="13">D-alanyl-D-alanine carboxypeptidase</fullName>
    </submittedName>
</protein>
<evidence type="ECO:0000256" key="7">
    <source>
        <dbReference type="PIRSR" id="PIRSR618044-1"/>
    </source>
</evidence>
<dbReference type="HOGENOM" id="CLU_027070_1_5_7"/>
<dbReference type="AlphaFoldDB" id="I2Q0Q8"/>
<evidence type="ECO:0000256" key="10">
    <source>
        <dbReference type="SAM" id="MobiDB-lite"/>
    </source>
</evidence>
<dbReference type="InterPro" id="IPR001967">
    <property type="entry name" value="Peptidase_S11_N"/>
</dbReference>
<reference evidence="13" key="1">
    <citation type="submission" date="2011-11" db="EMBL/GenBank/DDBJ databases">
        <title>Improved High-Quality Draft sequence of Desulfovibrio sp. U5L.</title>
        <authorList>
            <consortium name="US DOE Joint Genome Institute"/>
            <person name="Lucas S."/>
            <person name="Han J."/>
            <person name="Lapidus A."/>
            <person name="Cheng J.-F."/>
            <person name="Goodwin L."/>
            <person name="Pitluck S."/>
            <person name="Peters L."/>
            <person name="Ovchinnikova G."/>
            <person name="Held B."/>
            <person name="Detter J.C."/>
            <person name="Han C."/>
            <person name="Tapia R."/>
            <person name="Land M."/>
            <person name="Hauser L."/>
            <person name="Kyrpides N."/>
            <person name="Ivanova N."/>
            <person name="Pagani I."/>
            <person name="Gabster J."/>
            <person name="Walker C."/>
            <person name="Stolyar S."/>
            <person name="Stahl D."/>
            <person name="Arkin A."/>
            <person name="Dehal P."/>
            <person name="Hazen T."/>
            <person name="Woyke T."/>
        </authorList>
    </citation>
    <scope>NUCLEOTIDE SEQUENCE [LARGE SCALE GENOMIC DNA]</scope>
    <source>
        <strain evidence="13">U5L</strain>
    </source>
</reference>
<dbReference type="GO" id="GO:0071555">
    <property type="term" value="P:cell wall organization"/>
    <property type="evidence" value="ECO:0007669"/>
    <property type="project" value="UniProtKB-KW"/>
</dbReference>
<evidence type="ECO:0000259" key="12">
    <source>
        <dbReference type="Pfam" id="PF00768"/>
    </source>
</evidence>
<dbReference type="GO" id="GO:0009252">
    <property type="term" value="P:peptidoglycan biosynthetic process"/>
    <property type="evidence" value="ECO:0007669"/>
    <property type="project" value="UniProtKB-KW"/>
</dbReference>
<dbReference type="GO" id="GO:0008360">
    <property type="term" value="P:regulation of cell shape"/>
    <property type="evidence" value="ECO:0007669"/>
    <property type="project" value="UniProtKB-KW"/>
</dbReference>
<dbReference type="STRING" id="596152.DesU5LDRAFT_1684"/>
<dbReference type="EMBL" id="JH600068">
    <property type="protein sequence ID" value="EIG53364.1"/>
    <property type="molecule type" value="Genomic_DNA"/>
</dbReference>
<accession>I2Q0Q8</accession>
<feature type="binding site" evidence="8">
    <location>
        <position position="218"/>
    </location>
    <ligand>
        <name>substrate</name>
    </ligand>
</feature>
<dbReference type="PANTHER" id="PTHR21581">
    <property type="entry name" value="D-ALANYL-D-ALANINE CARBOXYPEPTIDASE"/>
    <property type="match status" value="1"/>
</dbReference>
<evidence type="ECO:0000256" key="1">
    <source>
        <dbReference type="ARBA" id="ARBA00007164"/>
    </source>
</evidence>
<keyword evidence="3" id="KW-0378">Hydrolase</keyword>
<dbReference type="GO" id="GO:0006508">
    <property type="term" value="P:proteolysis"/>
    <property type="evidence" value="ECO:0007669"/>
    <property type="project" value="InterPro"/>
</dbReference>
<dbReference type="GO" id="GO:0009002">
    <property type="term" value="F:serine-type D-Ala-D-Ala carboxypeptidase activity"/>
    <property type="evidence" value="ECO:0007669"/>
    <property type="project" value="InterPro"/>
</dbReference>
<feature type="chain" id="PRO_5003663594" evidence="11">
    <location>
        <begin position="22"/>
        <end position="366"/>
    </location>
</feature>
<dbReference type="eggNOG" id="COG1686">
    <property type="taxonomic scope" value="Bacteria"/>
</dbReference>
<dbReference type="Pfam" id="PF00768">
    <property type="entry name" value="Peptidase_S11"/>
    <property type="match status" value="1"/>
</dbReference>
<evidence type="ECO:0000256" key="3">
    <source>
        <dbReference type="ARBA" id="ARBA00022801"/>
    </source>
</evidence>
<feature type="region of interest" description="Disordered" evidence="10">
    <location>
        <begin position="317"/>
        <end position="366"/>
    </location>
</feature>
<evidence type="ECO:0000256" key="4">
    <source>
        <dbReference type="ARBA" id="ARBA00022960"/>
    </source>
</evidence>
<feature type="active site" description="Acyl-ester intermediate" evidence="7">
    <location>
        <position position="57"/>
    </location>
</feature>
<keyword evidence="13" id="KW-0121">Carboxypeptidase</keyword>
<evidence type="ECO:0000256" key="6">
    <source>
        <dbReference type="ARBA" id="ARBA00023316"/>
    </source>
</evidence>
<feature type="active site" description="Proton acceptor" evidence="7">
    <location>
        <position position="60"/>
    </location>
</feature>
<evidence type="ECO:0000256" key="11">
    <source>
        <dbReference type="SAM" id="SignalP"/>
    </source>
</evidence>
<dbReference type="PRINTS" id="PR00725">
    <property type="entry name" value="DADACBPTASE1"/>
</dbReference>
<feature type="compositionally biased region" description="Basic residues" evidence="10">
    <location>
        <begin position="333"/>
        <end position="366"/>
    </location>
</feature>